<keyword evidence="4" id="KW-0050">Antiport</keyword>
<dbReference type="GO" id="GO:0016020">
    <property type="term" value="C:membrane"/>
    <property type="evidence" value="ECO:0007669"/>
    <property type="project" value="UniProtKB-SubCell"/>
</dbReference>
<dbReference type="PANTHER" id="PTHR43562:SF3">
    <property type="entry name" value="SODIUM ION_PROTON EXCHANGER (EUROFUNG)"/>
    <property type="match status" value="1"/>
</dbReference>
<dbReference type="PANTHER" id="PTHR43562">
    <property type="entry name" value="NAPA-TYPE SODIUM/HYDROGEN ANTIPORTER"/>
    <property type="match status" value="1"/>
</dbReference>
<evidence type="ECO:0000259" key="12">
    <source>
        <dbReference type="Pfam" id="PF00999"/>
    </source>
</evidence>
<feature type="domain" description="Cation/H+ exchanger transmembrane" evidence="12">
    <location>
        <begin position="40"/>
        <end position="435"/>
    </location>
</feature>
<keyword evidence="10" id="KW-0739">Sodium transport</keyword>
<evidence type="ECO:0000256" key="4">
    <source>
        <dbReference type="ARBA" id="ARBA00022449"/>
    </source>
</evidence>
<proteinExistence type="inferred from homology"/>
<dbReference type="InterPro" id="IPR038770">
    <property type="entry name" value="Na+/solute_symporter_sf"/>
</dbReference>
<comment type="similarity">
    <text evidence="2">Belongs to the monovalent cation:proton antiporter 2 (CPA2) transporter (TC 2.A.37) family.</text>
</comment>
<feature type="transmembrane region" description="Helical" evidence="11">
    <location>
        <begin position="350"/>
        <end position="374"/>
    </location>
</feature>
<evidence type="ECO:0000256" key="10">
    <source>
        <dbReference type="ARBA" id="ARBA00023201"/>
    </source>
</evidence>
<feature type="transmembrane region" description="Helical" evidence="11">
    <location>
        <begin position="167"/>
        <end position="187"/>
    </location>
</feature>
<keyword evidence="9 11" id="KW-0472">Membrane</keyword>
<dbReference type="AlphaFoldDB" id="A0A0A2C8T5"/>
<keyword evidence="7" id="KW-0915">Sodium</keyword>
<dbReference type="GO" id="GO:0006814">
    <property type="term" value="P:sodium ion transport"/>
    <property type="evidence" value="ECO:0007669"/>
    <property type="project" value="UniProtKB-KW"/>
</dbReference>
<feature type="transmembrane region" description="Helical" evidence="11">
    <location>
        <begin position="20"/>
        <end position="42"/>
    </location>
</feature>
<dbReference type="InterPro" id="IPR006153">
    <property type="entry name" value="Cation/H_exchanger_TM"/>
</dbReference>
<reference evidence="14" key="1">
    <citation type="journal article" date="2014" name="Sci. Data">
        <title>Genomes of diverse isolates of the marine cyanobacterium Prochlorococcus.</title>
        <authorList>
            <person name="Biller S."/>
            <person name="Berube P."/>
            <person name="Thompson J."/>
            <person name="Kelly L."/>
            <person name="Roggensack S."/>
            <person name="Awad L."/>
            <person name="Roache-Johnson K."/>
            <person name="Ding H."/>
            <person name="Giovannoni S.J."/>
            <person name="Moore L.R."/>
            <person name="Chisholm S.W."/>
        </authorList>
    </citation>
    <scope>NUCLEOTIDE SEQUENCE [LARGE SCALE GENOMIC DNA]</scope>
    <source>
        <strain evidence="14">PAC1</strain>
    </source>
</reference>
<evidence type="ECO:0000256" key="8">
    <source>
        <dbReference type="ARBA" id="ARBA00023065"/>
    </source>
</evidence>
<dbReference type="EMBL" id="JNAX01000004">
    <property type="protein sequence ID" value="KGG21942.1"/>
    <property type="molecule type" value="Genomic_DNA"/>
</dbReference>
<dbReference type="RefSeq" id="WP_036904473.1">
    <property type="nucleotide sequence ID" value="NZ_CP138967.1"/>
</dbReference>
<evidence type="ECO:0000256" key="9">
    <source>
        <dbReference type="ARBA" id="ARBA00023136"/>
    </source>
</evidence>
<feature type="transmembrane region" description="Helical" evidence="11">
    <location>
        <begin position="229"/>
        <end position="250"/>
    </location>
</feature>
<dbReference type="Gene3D" id="1.20.1530.20">
    <property type="match status" value="1"/>
</dbReference>
<dbReference type="Pfam" id="PF00999">
    <property type="entry name" value="Na_H_Exchanger"/>
    <property type="match status" value="1"/>
</dbReference>
<keyword evidence="8" id="KW-0406">Ion transport</keyword>
<dbReference type="Proteomes" id="UP000030392">
    <property type="component" value="Unassembled WGS sequence"/>
</dbReference>
<evidence type="ECO:0000256" key="11">
    <source>
        <dbReference type="SAM" id="Phobius"/>
    </source>
</evidence>
<evidence type="ECO:0000256" key="6">
    <source>
        <dbReference type="ARBA" id="ARBA00022989"/>
    </source>
</evidence>
<name>A0A0A2C8T5_PROMR</name>
<organism evidence="13 14">
    <name type="scientific">Prochlorococcus marinus str. PAC1</name>
    <dbReference type="NCBI Taxonomy" id="59924"/>
    <lineage>
        <taxon>Bacteria</taxon>
        <taxon>Bacillati</taxon>
        <taxon>Cyanobacteriota</taxon>
        <taxon>Cyanophyceae</taxon>
        <taxon>Synechococcales</taxon>
        <taxon>Prochlorococcaceae</taxon>
        <taxon>Prochlorococcus</taxon>
    </lineage>
</organism>
<dbReference type="GO" id="GO:1902600">
    <property type="term" value="P:proton transmembrane transport"/>
    <property type="evidence" value="ECO:0007669"/>
    <property type="project" value="InterPro"/>
</dbReference>
<keyword evidence="6 11" id="KW-1133">Transmembrane helix</keyword>
<feature type="transmembrane region" description="Helical" evidence="11">
    <location>
        <begin position="381"/>
        <end position="401"/>
    </location>
</feature>
<feature type="transmembrane region" description="Helical" evidence="11">
    <location>
        <begin position="315"/>
        <end position="335"/>
    </location>
</feature>
<dbReference type="GO" id="GO:0015297">
    <property type="term" value="F:antiporter activity"/>
    <property type="evidence" value="ECO:0007669"/>
    <property type="project" value="UniProtKB-KW"/>
</dbReference>
<evidence type="ECO:0000256" key="5">
    <source>
        <dbReference type="ARBA" id="ARBA00022692"/>
    </source>
</evidence>
<feature type="transmembrane region" description="Helical" evidence="11">
    <location>
        <begin position="49"/>
        <end position="68"/>
    </location>
</feature>
<protein>
    <submittedName>
        <fullName evidence="13">Na+/H+ antiporter</fullName>
    </submittedName>
</protein>
<gene>
    <name evidence="13" type="ORF">EV03_0261</name>
</gene>
<feature type="transmembrane region" description="Helical" evidence="11">
    <location>
        <begin position="413"/>
        <end position="434"/>
    </location>
</feature>
<evidence type="ECO:0000256" key="1">
    <source>
        <dbReference type="ARBA" id="ARBA00004141"/>
    </source>
</evidence>
<feature type="transmembrane region" description="Helical" evidence="11">
    <location>
        <begin position="199"/>
        <end position="222"/>
    </location>
</feature>
<accession>A0A0A2C8T5</accession>
<comment type="caution">
    <text evidence="13">The sequence shown here is derived from an EMBL/GenBank/DDBJ whole genome shotgun (WGS) entry which is preliminary data.</text>
</comment>
<evidence type="ECO:0000313" key="13">
    <source>
        <dbReference type="EMBL" id="KGG21942.1"/>
    </source>
</evidence>
<evidence type="ECO:0000256" key="2">
    <source>
        <dbReference type="ARBA" id="ARBA00005551"/>
    </source>
</evidence>
<feature type="transmembrane region" description="Helical" evidence="11">
    <location>
        <begin position="135"/>
        <end position="160"/>
    </location>
</feature>
<evidence type="ECO:0000313" key="14">
    <source>
        <dbReference type="Proteomes" id="UP000030392"/>
    </source>
</evidence>
<evidence type="ECO:0000256" key="3">
    <source>
        <dbReference type="ARBA" id="ARBA00022448"/>
    </source>
</evidence>
<keyword evidence="5 11" id="KW-0812">Transmembrane</keyword>
<evidence type="ECO:0000256" key="7">
    <source>
        <dbReference type="ARBA" id="ARBA00023053"/>
    </source>
</evidence>
<keyword evidence="3" id="KW-0813">Transport</keyword>
<comment type="subcellular location">
    <subcellularLocation>
        <location evidence="1">Membrane</location>
        <topology evidence="1">Multi-pass membrane protein</topology>
    </subcellularLocation>
</comment>
<feature type="transmembrane region" description="Helical" evidence="11">
    <location>
        <begin position="270"/>
        <end position="303"/>
    </location>
</feature>
<sequence>MVLTPLVSALNTHDVEVAETLIGVINFLMIFVAARTLAEILVRLSLPTIVGELLAGVLIGASGLHLLLPPSAHAELNQGFVSVISTLASVPKEAVPDIYFDTFPSLQAVATLGLYALLFLTGLESELEELVAVGAQAFTVAMAGVILPFAFGTFGLMFIFQVDIIPAIFAGASMTATSIGITASVFGELGYLKTREGQIVIGAAVLDDILGIVILAVVVALATGGSLQIAPIVKLVLAATVFVFAAIALSRTAAPAFDWLLERLKAPGAVVVASFVILVLSCFVATAIGLEAALGAFAAGLILSSSKNNHAIQQSVLPLVSLFATIFFVLVGAGMDLSVINPLDPQSRSALIVAGFLFIVAIVGKIAAGWCFVIDKPTNRLVVGLGMMPRGEVGLIFLGLGTSAGLLTPSLEAAILLMVIGTTFLAPVLLRVVLKDKPPSGGNTIPDEIAADPVGLV</sequence>